<dbReference type="Proteomes" id="UP000228621">
    <property type="component" value="Unassembled WGS sequence"/>
</dbReference>
<dbReference type="OrthoDB" id="9783269at2"/>
<organism evidence="1 2">
    <name type="scientific">Pseudoalteromonas piscicida</name>
    <dbReference type="NCBI Taxonomy" id="43662"/>
    <lineage>
        <taxon>Bacteria</taxon>
        <taxon>Pseudomonadati</taxon>
        <taxon>Pseudomonadota</taxon>
        <taxon>Gammaproteobacteria</taxon>
        <taxon>Alteromonadales</taxon>
        <taxon>Pseudoalteromonadaceae</taxon>
        <taxon>Pseudoalteromonas</taxon>
    </lineage>
</organism>
<dbReference type="AlphaFoldDB" id="A0A2A5JRC2"/>
<dbReference type="CDD" id="cd07067">
    <property type="entry name" value="HP_PGM_like"/>
    <property type="match status" value="1"/>
</dbReference>
<gene>
    <name evidence="1" type="ORF">CEX98_09360</name>
</gene>
<proteinExistence type="predicted"/>
<name>A0A2A5JRC2_PSEO7</name>
<dbReference type="GO" id="GO:0016791">
    <property type="term" value="F:phosphatase activity"/>
    <property type="evidence" value="ECO:0007669"/>
    <property type="project" value="TreeGrafter"/>
</dbReference>
<dbReference type="RefSeq" id="WP_099641811.1">
    <property type="nucleotide sequence ID" value="NZ_NKHF01000041.1"/>
</dbReference>
<dbReference type="GO" id="GO:0005737">
    <property type="term" value="C:cytoplasm"/>
    <property type="evidence" value="ECO:0007669"/>
    <property type="project" value="TreeGrafter"/>
</dbReference>
<dbReference type="InterPro" id="IPR013078">
    <property type="entry name" value="His_Pase_superF_clade-1"/>
</dbReference>
<dbReference type="Gene3D" id="3.40.50.1240">
    <property type="entry name" value="Phosphoglycerate mutase-like"/>
    <property type="match status" value="1"/>
</dbReference>
<keyword evidence="2" id="KW-1185">Reference proteome</keyword>
<accession>A0A2A5JRC2</accession>
<dbReference type="EMBL" id="NKHF01000041">
    <property type="protein sequence ID" value="PCK32022.1"/>
    <property type="molecule type" value="Genomic_DNA"/>
</dbReference>
<dbReference type="PANTHER" id="PTHR48100">
    <property type="entry name" value="BROAD-SPECIFICITY PHOSPHATASE YOR283W-RELATED"/>
    <property type="match status" value="1"/>
</dbReference>
<dbReference type="InterPro" id="IPR050275">
    <property type="entry name" value="PGM_Phosphatase"/>
</dbReference>
<sequence>MQRQLYFVRHGETTMPRHLLGVTDPELSPIGAQQLLQSLTGLVGVKRIISSPRKRCLNISNVFAAQHQLDLEIEPNLAEFDFGLWDGKPYDVLWRETQSPSIGDFWQNPWQHTPPKGESMHEFHHRVTSWWRGILNSPSEECVAVVAHAGVIKALIALILGLPAEFTAHQSRLDIPYAGIVKVEVFYDDDQTAWSKVVF</sequence>
<comment type="caution">
    <text evidence="1">The sequence shown here is derived from an EMBL/GenBank/DDBJ whole genome shotgun (WGS) entry which is preliminary data.</text>
</comment>
<evidence type="ECO:0000313" key="2">
    <source>
        <dbReference type="Proteomes" id="UP000228621"/>
    </source>
</evidence>
<evidence type="ECO:0000313" key="1">
    <source>
        <dbReference type="EMBL" id="PCK32022.1"/>
    </source>
</evidence>
<reference evidence="2" key="1">
    <citation type="journal article" date="2019" name="Genome Announc.">
        <title>Draft Genome Sequence of Pseudoalteromonas piscicida Strain 36Y ROTHPW, an Hypersaline Seawater Isolate from the South Coast of Sonora, Mexico.</title>
        <authorList>
            <person name="Sanchez-Diaz R."/>
            <person name="Molina-Garza Z.J."/>
            <person name="Cruz-Suarez L.E."/>
            <person name="Selvin J."/>
            <person name="Kiran G.S."/>
            <person name="Ibarra-Gamez J.C."/>
            <person name="Gomez-Gil B."/>
            <person name="Galaviz-Silva L."/>
        </authorList>
    </citation>
    <scope>NUCLEOTIDE SEQUENCE [LARGE SCALE GENOMIC DNA]</scope>
    <source>
        <strain evidence="2">36Y_RITHPW</strain>
    </source>
</reference>
<dbReference type="Pfam" id="PF00300">
    <property type="entry name" value="His_Phos_1"/>
    <property type="match status" value="1"/>
</dbReference>
<dbReference type="PANTHER" id="PTHR48100:SF1">
    <property type="entry name" value="HISTIDINE PHOSPHATASE FAMILY PROTEIN-RELATED"/>
    <property type="match status" value="1"/>
</dbReference>
<dbReference type="SMART" id="SM00855">
    <property type="entry name" value="PGAM"/>
    <property type="match status" value="1"/>
</dbReference>
<dbReference type="SUPFAM" id="SSF53254">
    <property type="entry name" value="Phosphoglycerate mutase-like"/>
    <property type="match status" value="1"/>
</dbReference>
<protein>
    <submittedName>
        <fullName evidence="1">Histidine phosphatase family protein</fullName>
    </submittedName>
</protein>
<dbReference type="InterPro" id="IPR029033">
    <property type="entry name" value="His_PPase_superfam"/>
</dbReference>